<dbReference type="InterPro" id="IPR050816">
    <property type="entry name" value="Flavin-dep_Halogenase_NPB"/>
</dbReference>
<evidence type="ECO:0000256" key="1">
    <source>
        <dbReference type="ARBA" id="ARBA00023002"/>
    </source>
</evidence>
<dbReference type="Proteomes" id="UP001527866">
    <property type="component" value="Unassembled WGS sequence"/>
</dbReference>
<accession>A0ABT4U7R6</accession>
<comment type="caution">
    <text evidence="4">The sequence shown here is derived from an EMBL/GenBank/DDBJ whole genome shotgun (WGS) entry which is preliminary data.</text>
</comment>
<dbReference type="Pfam" id="PF01494">
    <property type="entry name" value="FAD_binding_3"/>
    <property type="match status" value="1"/>
</dbReference>
<dbReference type="SUPFAM" id="SSF51905">
    <property type="entry name" value="FAD/NAD(P)-binding domain"/>
    <property type="match status" value="1"/>
</dbReference>
<dbReference type="EMBL" id="JAQFWQ010000064">
    <property type="protein sequence ID" value="MDA2813003.1"/>
    <property type="molecule type" value="Genomic_DNA"/>
</dbReference>
<evidence type="ECO:0000259" key="3">
    <source>
        <dbReference type="Pfam" id="PF01494"/>
    </source>
</evidence>
<sequence>MPPATPRPDYDAVIIGAGIAGAALGAILARNGASVLIVDASRHPRFAVGESTTPHTLVLFKLLARRYGVPELETLTSYDGCLEEVGRSFGIKRHFGFLMHSEGEEPDPRHANQFNTPAKLNQSSHLFRQDSDAYLFHAAVRYGCDARLDYRITDLDLERDRVTVHGEDGSSYTARYLVDASGFRSVLARKLGLREEPTRLKHHSRSMFTHMVNVKTTDECLRMPPGEMPDVPWFQGTMHHMFPRGWFWVIPFNNEPRSRNTLVSVGLTLDERRHPRAADMSPAEEFASYAERFPAVQRIFADARPVREWVSTDRLQYSSSRTIGHRWCLMSHAAGFVDPLFSRGLSNTAEVINALAWRLLAAFDDDDFDEERFAFVERLEQGLIDYNDAMVNASFIGFEDYELWNAVFRVWAYGGVPGNMRLERMIDRFGESGDPAAFDAVEDVPNVGLWWPDSPGYRALFDEMVRLCDEVDTGGLSAPAAGKALMDRIASADFVAPSFGFRERDVRFINPTRQMLRDMARWMAEEAPEDMRHLAPGMRPDGGKAAAAR</sequence>
<dbReference type="Gene3D" id="3.50.50.60">
    <property type="entry name" value="FAD/NAD(P)-binding domain"/>
    <property type="match status" value="1"/>
</dbReference>
<dbReference type="InterPro" id="IPR002938">
    <property type="entry name" value="FAD-bd"/>
</dbReference>
<organism evidence="4 5">
    <name type="scientific">Nocardiopsis endophytica</name>
    <dbReference type="NCBI Taxonomy" id="3018445"/>
    <lineage>
        <taxon>Bacteria</taxon>
        <taxon>Bacillati</taxon>
        <taxon>Actinomycetota</taxon>
        <taxon>Actinomycetes</taxon>
        <taxon>Streptosporangiales</taxon>
        <taxon>Nocardiopsidaceae</taxon>
        <taxon>Nocardiopsis</taxon>
    </lineage>
</organism>
<evidence type="ECO:0000313" key="5">
    <source>
        <dbReference type="Proteomes" id="UP001527866"/>
    </source>
</evidence>
<reference evidence="4 5" key="1">
    <citation type="submission" date="2023-01" db="EMBL/GenBank/DDBJ databases">
        <title>Draft genome sequence of Nocardiopsis sp. RSe5-2 isolated from halophytes.</title>
        <authorList>
            <person name="Duangmal K."/>
            <person name="Chantavorakit T."/>
        </authorList>
    </citation>
    <scope>NUCLEOTIDE SEQUENCE [LARGE SCALE GENOMIC DNA]</scope>
    <source>
        <strain evidence="4 5">RSe5-2</strain>
    </source>
</reference>
<comment type="similarity">
    <text evidence="2">Belongs to the flavin-dependent halogenase family. Bacterial tryptophan halogenase subfamily.</text>
</comment>
<dbReference type="PANTHER" id="PTHR43747:SF5">
    <property type="entry name" value="FAD-BINDING DOMAIN-CONTAINING PROTEIN"/>
    <property type="match status" value="1"/>
</dbReference>
<dbReference type="PRINTS" id="PR00420">
    <property type="entry name" value="RNGMNOXGNASE"/>
</dbReference>
<dbReference type="InterPro" id="IPR036188">
    <property type="entry name" value="FAD/NAD-bd_sf"/>
</dbReference>
<gene>
    <name evidence="4" type="ORF">O4J56_20325</name>
</gene>
<proteinExistence type="inferred from homology"/>
<feature type="domain" description="FAD-binding" evidence="3">
    <location>
        <begin position="10"/>
        <end position="363"/>
    </location>
</feature>
<protein>
    <submittedName>
        <fullName evidence="4">Tryptophan 7-halogenase</fullName>
    </submittedName>
</protein>
<name>A0ABT4U7R6_9ACTN</name>
<dbReference type="RefSeq" id="WP_270687778.1">
    <property type="nucleotide sequence ID" value="NZ_JAQFWQ010000064.1"/>
</dbReference>
<dbReference type="PANTHER" id="PTHR43747">
    <property type="entry name" value="FAD-BINDING PROTEIN"/>
    <property type="match status" value="1"/>
</dbReference>
<keyword evidence="1" id="KW-0560">Oxidoreductase</keyword>
<evidence type="ECO:0000313" key="4">
    <source>
        <dbReference type="EMBL" id="MDA2813003.1"/>
    </source>
</evidence>
<evidence type="ECO:0000256" key="2">
    <source>
        <dbReference type="ARBA" id="ARBA00038396"/>
    </source>
</evidence>
<keyword evidence="5" id="KW-1185">Reference proteome</keyword>